<evidence type="ECO:0000313" key="3">
    <source>
        <dbReference type="EMBL" id="MBC3395407.1"/>
    </source>
</evidence>
<organism evidence="3">
    <name type="scientific">Pseudomonas marvdashtae</name>
    <dbReference type="NCBI Taxonomy" id="2745500"/>
    <lineage>
        <taxon>Bacteria</taxon>
        <taxon>Pseudomonadati</taxon>
        <taxon>Pseudomonadota</taxon>
        <taxon>Gammaproteobacteria</taxon>
        <taxon>Pseudomonadales</taxon>
        <taxon>Pseudomonadaceae</taxon>
        <taxon>Pseudomonas</taxon>
    </lineage>
</organism>
<gene>
    <name evidence="4" type="ORF">HU742_016630</name>
    <name evidence="3" type="ORF">HU742_09335</name>
</gene>
<keyword evidence="5" id="KW-1185">Reference proteome</keyword>
<protein>
    <recommendedName>
        <fullName evidence="6">Lipoprotein</fullName>
    </recommendedName>
</protein>
<evidence type="ECO:0000256" key="1">
    <source>
        <dbReference type="SAM" id="MobiDB-lite"/>
    </source>
</evidence>
<dbReference type="AlphaFoldDB" id="A0A923FNE0"/>
<name>A0A923FNE0_9PSED</name>
<dbReference type="RefSeq" id="WP_186636441.1">
    <property type="nucleotide sequence ID" value="NZ_JABWQX020000001.1"/>
</dbReference>
<dbReference type="EMBL" id="JABWQX020000001">
    <property type="protein sequence ID" value="MBV4552771.1"/>
    <property type="molecule type" value="Genomic_DNA"/>
</dbReference>
<reference evidence="4" key="3">
    <citation type="submission" date="2021-06" db="EMBL/GenBank/DDBJ databases">
        <title>Updating the genus Pseudomonas: Description of 43 new species and partition of the Pseudomonas putida group.</title>
        <authorList>
            <person name="Girard L."/>
            <person name="Lood C."/>
            <person name="Vandamme P."/>
            <person name="Rokni-Zadeh H."/>
            <person name="Van Noort V."/>
            <person name="Hofte M."/>
            <person name="Lavigne R."/>
            <person name="De Mot R."/>
        </authorList>
    </citation>
    <scope>NUCLEOTIDE SEQUENCE</scope>
    <source>
        <strain evidence="4">SWRI102</strain>
    </source>
</reference>
<evidence type="ECO:0000256" key="2">
    <source>
        <dbReference type="SAM" id="SignalP"/>
    </source>
</evidence>
<evidence type="ECO:0008006" key="6">
    <source>
        <dbReference type="Google" id="ProtNLM"/>
    </source>
</evidence>
<dbReference type="Proteomes" id="UP000659438">
    <property type="component" value="Unassembled WGS sequence"/>
</dbReference>
<evidence type="ECO:0000313" key="4">
    <source>
        <dbReference type="EMBL" id="MBV4552771.1"/>
    </source>
</evidence>
<comment type="caution">
    <text evidence="3">The sequence shown here is derived from an EMBL/GenBank/DDBJ whole genome shotgun (WGS) entry which is preliminary data.</text>
</comment>
<feature type="region of interest" description="Disordered" evidence="1">
    <location>
        <begin position="45"/>
        <end position="87"/>
    </location>
</feature>
<feature type="signal peptide" evidence="2">
    <location>
        <begin position="1"/>
        <end position="20"/>
    </location>
</feature>
<accession>A0A923FNE0</accession>
<reference evidence="3 5" key="1">
    <citation type="journal article" date="2020" name="Microorganisms">
        <title>Reliable Identification of Environmental Pseudomonas Isolates Using the rpoD Gene.</title>
        <authorList>
            <consortium name="The Broad Institute Genome Sequencing Platform"/>
            <person name="Girard L."/>
            <person name="Lood C."/>
            <person name="Rokni-Zadeh H."/>
            <person name="van Noort V."/>
            <person name="Lavigne R."/>
            <person name="De Mot R."/>
        </authorList>
    </citation>
    <scope>NUCLEOTIDE SEQUENCE</scope>
    <source>
        <strain evidence="3 5">SWRI102</strain>
    </source>
</reference>
<evidence type="ECO:0000313" key="5">
    <source>
        <dbReference type="Proteomes" id="UP000659438"/>
    </source>
</evidence>
<keyword evidence="2" id="KW-0732">Signal</keyword>
<reference evidence="3" key="2">
    <citation type="submission" date="2020-07" db="EMBL/GenBank/DDBJ databases">
        <authorList>
            <person name="Lood C."/>
            <person name="Girard L."/>
        </authorList>
    </citation>
    <scope>NUCLEOTIDE SEQUENCE</scope>
    <source>
        <strain evidence="3">SWRI102</strain>
    </source>
</reference>
<dbReference type="PROSITE" id="PS51257">
    <property type="entry name" value="PROKAR_LIPOPROTEIN"/>
    <property type="match status" value="1"/>
</dbReference>
<sequence>MTYKSLGLAALLSLSSLALVGCEQAEKSAQQLAEQLKEQAVETAKQAIDDTHKAAEQAISELSGGLISPKEEPEDDAEAAKPSTQTL</sequence>
<dbReference type="EMBL" id="JABWQX010000002">
    <property type="protein sequence ID" value="MBC3395407.1"/>
    <property type="molecule type" value="Genomic_DNA"/>
</dbReference>
<proteinExistence type="predicted"/>
<feature type="chain" id="PRO_5044695656" description="Lipoprotein" evidence="2">
    <location>
        <begin position="21"/>
        <end position="87"/>
    </location>
</feature>